<evidence type="ECO:0000256" key="1">
    <source>
        <dbReference type="SAM" id="SignalP"/>
    </source>
</evidence>
<dbReference type="InterPro" id="IPR017853">
    <property type="entry name" value="GH"/>
</dbReference>
<keyword evidence="3" id="KW-1185">Reference proteome</keyword>
<name>A0A841SVP6_9BACL</name>
<accession>A0A841SVP6</accession>
<dbReference type="InterPro" id="IPR008979">
    <property type="entry name" value="Galactose-bd-like_sf"/>
</dbReference>
<keyword evidence="1" id="KW-0732">Signal</keyword>
<dbReference type="PROSITE" id="PS51318">
    <property type="entry name" value="TAT"/>
    <property type="match status" value="1"/>
</dbReference>
<evidence type="ECO:0000313" key="3">
    <source>
        <dbReference type="Proteomes" id="UP000535838"/>
    </source>
</evidence>
<protein>
    <recommendedName>
        <fullName evidence="4">Asl1-like glycosyl hydrolase catalytic domain-containing protein</fullName>
    </recommendedName>
</protein>
<comment type="caution">
    <text evidence="2">The sequence shown here is derived from an EMBL/GenBank/DDBJ whole genome shotgun (WGS) entry which is preliminary data.</text>
</comment>
<dbReference type="Gene3D" id="3.20.20.80">
    <property type="entry name" value="Glycosidases"/>
    <property type="match status" value="1"/>
</dbReference>
<gene>
    <name evidence="2" type="ORF">H7B67_13085</name>
</gene>
<reference evidence="2 3" key="1">
    <citation type="submission" date="2020-08" db="EMBL/GenBank/DDBJ databases">
        <title>Cohnella phylogeny.</title>
        <authorList>
            <person name="Dunlap C."/>
        </authorList>
    </citation>
    <scope>NUCLEOTIDE SEQUENCE [LARGE SCALE GENOMIC DNA]</scope>
    <source>
        <strain evidence="2 3">DSM 25241</strain>
    </source>
</reference>
<dbReference type="InterPro" id="IPR006311">
    <property type="entry name" value="TAT_signal"/>
</dbReference>
<dbReference type="EMBL" id="JACJVQ010000008">
    <property type="protein sequence ID" value="MBB6635049.1"/>
    <property type="molecule type" value="Genomic_DNA"/>
</dbReference>
<organism evidence="2 3">
    <name type="scientific">Cohnella thailandensis</name>
    <dbReference type="NCBI Taxonomy" id="557557"/>
    <lineage>
        <taxon>Bacteria</taxon>
        <taxon>Bacillati</taxon>
        <taxon>Bacillota</taxon>
        <taxon>Bacilli</taxon>
        <taxon>Bacillales</taxon>
        <taxon>Paenibacillaceae</taxon>
        <taxon>Cohnella</taxon>
    </lineage>
</organism>
<evidence type="ECO:0008006" key="4">
    <source>
        <dbReference type="Google" id="ProtNLM"/>
    </source>
</evidence>
<dbReference type="RefSeq" id="WP_185120263.1">
    <property type="nucleotide sequence ID" value="NZ_JACJVQ010000008.1"/>
</dbReference>
<evidence type="ECO:0000313" key="2">
    <source>
        <dbReference type="EMBL" id="MBB6635049.1"/>
    </source>
</evidence>
<proteinExistence type="predicted"/>
<feature type="signal peptide" evidence="1">
    <location>
        <begin position="1"/>
        <end position="39"/>
    </location>
</feature>
<dbReference type="Proteomes" id="UP000535838">
    <property type="component" value="Unassembled WGS sequence"/>
</dbReference>
<sequence length="885" mass="96210">MKTSNKPVKPRGRLRRTLLAALAATTLCVPLPFSAAAHAAGEPETLGTIALDVEDDAQNHVHETGVPFSVDVTPHLFAGDSLDSSIKSISFAEGKTPYQTANINNALTVLTDGQLSYGTGYGVFFDLWNATSANDYVDVIIDFTGVASVQSLALYGFNMNTQFSMREGDVTFIGPDGTETTEPASVTNTTKSTAATYSASEPIAARSVIFRIYTGVGNAWKINLTELDITGKAPDSTFANLQSISVEPGVEPYASYNIDQAQTLLTDGKTSYGSAYGVAYDFFGRPEASRYARITVTMDKEAYIDSLDLSAFNLNTYFSLERADISFIDAEGGSVAQTVYGTGNAASSVAAVSFRSSSGGIPAKTIEIDAYTSHHYAGGTIASKLNLTELRFTQTTSDGSGPDFQLPGNITLTAQWKDYQGQPLGAPISLSFEETTTIDSPTELPTGYYGLVFQSTSDFVIGDRVPGEAKEYGFAVLPTPATRVDRPDSAFGMVHADLEDPNIGGWSKTQSWTPSTLAPAAWGSLMAGRRADGWEELPLVHAELWHTADFEPMPQADIENLADTLADYVQADPDGKYWELGLEENLSHWSKPYYWENLQAKTAAIREAVDDLELDTKLIYQIAEPTNRKASLSTFLASDVAPMFDILSLHPYAWPDFPSPETWLPDILDFTRSEMAKNGLDMPIWFTEVGAPHAGNAPGEYFGYGDPATDTDHLVEGLSRMEEASYLNKVYTLGLEGGVEKIFWYNYKDRDQRRYYPEDHFGLLDYWGYPKPAYLAYVAARDQLDTKAAKGVAKFGDVWLAKFDGEDEDTYILWTDPSATPQAHDLSSLLLSDEITGVFNTLGTPLAIADTASYMVPYEPVFVNTAHAEGEIIPPPAEPGVPAGS</sequence>
<dbReference type="SUPFAM" id="SSF49785">
    <property type="entry name" value="Galactose-binding domain-like"/>
    <property type="match status" value="1"/>
</dbReference>
<feature type="chain" id="PRO_5033062664" description="Asl1-like glycosyl hydrolase catalytic domain-containing protein" evidence="1">
    <location>
        <begin position="40"/>
        <end position="885"/>
    </location>
</feature>
<dbReference type="Gene3D" id="2.60.120.260">
    <property type="entry name" value="Galactose-binding domain-like"/>
    <property type="match status" value="1"/>
</dbReference>
<dbReference type="AlphaFoldDB" id="A0A841SVP6"/>
<dbReference type="SUPFAM" id="SSF51445">
    <property type="entry name" value="(Trans)glycosidases"/>
    <property type="match status" value="1"/>
</dbReference>